<dbReference type="RefSeq" id="WP_171777953.1">
    <property type="nucleotide sequence ID" value="NZ_CP045273.1"/>
</dbReference>
<dbReference type="EMBL" id="CP045273">
    <property type="protein sequence ID" value="QJX79970.1"/>
    <property type="molecule type" value="Genomic_DNA"/>
</dbReference>
<evidence type="ECO:0000313" key="1">
    <source>
        <dbReference type="EMBL" id="QJX79970.1"/>
    </source>
</evidence>
<sequence length="327" mass="38439">MIKIEMLYNGKTIQQFLKEGSPIELISEFKDYLWKIAQFGVKLDGKMLARARYLDERTTDFVINFIELFGDNYPKEIILLLAEQEYNLLDNISERYNLFKYLTQQMIHIQELKNESVYNLFSSALHKNSKQLYGKNVYCGDGSNGREYKGFVNEMYSNNTVQDGVLGVNFELRVNVHTYRVIALGRNLGIDEKTLLELEAENKHTQLLELPKYKKSSISSYWNEQNFKQALSKYCEELGNIVIKEYPGVLVKVGKMYEGQGAKYYINFEKRVEVTNSYEDTRLELIKSIKTLNKVESHYFAFNYMHKDLVESRKERSRKNKPLFVTR</sequence>
<keyword evidence="1" id="KW-0614">Plasmid</keyword>
<gene>
    <name evidence="1" type="ORF">FDZ14_28110</name>
</gene>
<organism evidence="1 2">
    <name type="scientific">Priestia megaterium</name>
    <name type="common">Bacillus megaterium</name>
    <dbReference type="NCBI Taxonomy" id="1404"/>
    <lineage>
        <taxon>Bacteria</taxon>
        <taxon>Bacillati</taxon>
        <taxon>Bacillota</taxon>
        <taxon>Bacilli</taxon>
        <taxon>Bacillales</taxon>
        <taxon>Bacillaceae</taxon>
        <taxon>Priestia</taxon>
    </lineage>
</organism>
<protein>
    <submittedName>
        <fullName evidence="1">Uncharacterized protein</fullName>
    </submittedName>
</protein>
<proteinExistence type="predicted"/>
<dbReference type="Proteomes" id="UP000501076">
    <property type="component" value="Plasmid pFDU301A"/>
</dbReference>
<reference evidence="1 2" key="1">
    <citation type="submission" date="2019-10" db="EMBL/GenBank/DDBJ databases">
        <title>Complete genome sequences for adaption low water activity.</title>
        <authorList>
            <person name="Zhao L."/>
            <person name="Zhong J."/>
        </authorList>
    </citation>
    <scope>NUCLEOTIDE SEQUENCE [LARGE SCALE GENOMIC DNA]</scope>
    <source>
        <strain evidence="1 2">FDU301</strain>
        <plasmid evidence="2">pfdu301a</plasmid>
    </source>
</reference>
<name>A0A6M6DZD0_PRIMG</name>
<geneLocation type="plasmid" evidence="2">
    <name>pfdu301a</name>
</geneLocation>
<evidence type="ECO:0000313" key="2">
    <source>
        <dbReference type="Proteomes" id="UP000501076"/>
    </source>
</evidence>
<dbReference type="AlphaFoldDB" id="A0A6M6DZD0"/>
<accession>A0A6M6DZD0</accession>